<organism evidence="4 5">
    <name type="scientific">Elliptochloris bilobata</name>
    <dbReference type="NCBI Taxonomy" id="381761"/>
    <lineage>
        <taxon>Eukaryota</taxon>
        <taxon>Viridiplantae</taxon>
        <taxon>Chlorophyta</taxon>
        <taxon>core chlorophytes</taxon>
        <taxon>Trebouxiophyceae</taxon>
        <taxon>Trebouxiophyceae incertae sedis</taxon>
        <taxon>Elliptochloris clade</taxon>
        <taxon>Elliptochloris</taxon>
    </lineage>
</organism>
<reference evidence="4 5" key="1">
    <citation type="journal article" date="2024" name="Nat. Commun.">
        <title>Phylogenomics reveals the evolutionary origins of lichenization in chlorophyte algae.</title>
        <authorList>
            <person name="Puginier C."/>
            <person name="Libourel C."/>
            <person name="Otte J."/>
            <person name="Skaloud P."/>
            <person name="Haon M."/>
            <person name="Grisel S."/>
            <person name="Petersen M."/>
            <person name="Berrin J.G."/>
            <person name="Delaux P.M."/>
            <person name="Dal Grande F."/>
            <person name="Keller J."/>
        </authorList>
    </citation>
    <scope>NUCLEOTIDE SEQUENCE [LARGE SCALE GENOMIC DNA]</scope>
    <source>
        <strain evidence="4 5">SAG 245.80</strain>
    </source>
</reference>
<dbReference type="Gene3D" id="3.40.50.2060">
    <property type="match status" value="1"/>
</dbReference>
<evidence type="ECO:0000256" key="2">
    <source>
        <dbReference type="ARBA" id="ARBA00009884"/>
    </source>
</evidence>
<accession>A0AAW1SCQ3</accession>
<evidence type="ECO:0000259" key="3">
    <source>
        <dbReference type="Pfam" id="PF00646"/>
    </source>
</evidence>
<dbReference type="GO" id="GO:0016192">
    <property type="term" value="P:vesicle-mediated transport"/>
    <property type="evidence" value="ECO:0007669"/>
    <property type="project" value="InterPro"/>
</dbReference>
<dbReference type="InterPro" id="IPR027482">
    <property type="entry name" value="Sec1-like_dom2"/>
</dbReference>
<proteinExistence type="inferred from homology"/>
<dbReference type="SMART" id="SM00367">
    <property type="entry name" value="LRR_CC"/>
    <property type="match status" value="6"/>
</dbReference>
<dbReference type="Gene3D" id="3.40.50.1910">
    <property type="match status" value="2"/>
</dbReference>
<evidence type="ECO:0000313" key="5">
    <source>
        <dbReference type="Proteomes" id="UP001445335"/>
    </source>
</evidence>
<dbReference type="SUPFAM" id="SSF52047">
    <property type="entry name" value="RNI-like"/>
    <property type="match status" value="2"/>
</dbReference>
<dbReference type="InterPro" id="IPR001619">
    <property type="entry name" value="Sec1-like"/>
</dbReference>
<comment type="similarity">
    <text evidence="2">Belongs to the STXBP/unc-18/SEC1 family.</text>
</comment>
<name>A0AAW1SCQ3_9CHLO</name>
<dbReference type="InterPro" id="IPR036047">
    <property type="entry name" value="F-box-like_dom_sf"/>
</dbReference>
<dbReference type="AlphaFoldDB" id="A0AAW1SCQ3"/>
<evidence type="ECO:0000256" key="1">
    <source>
        <dbReference type="ARBA" id="ARBA00004430"/>
    </source>
</evidence>
<dbReference type="SUPFAM" id="SSF56815">
    <property type="entry name" value="Sec1/munc18-like (SM) proteins"/>
    <property type="match status" value="1"/>
</dbReference>
<dbReference type="InterPro" id="IPR006553">
    <property type="entry name" value="Leu-rich_rpt_Cys-con_subtyp"/>
</dbReference>
<dbReference type="SUPFAM" id="SSF81383">
    <property type="entry name" value="F-box domain"/>
    <property type="match status" value="1"/>
</dbReference>
<dbReference type="Pfam" id="PF00646">
    <property type="entry name" value="F-box"/>
    <property type="match status" value="1"/>
</dbReference>
<dbReference type="InterPro" id="IPR032675">
    <property type="entry name" value="LRR_dom_sf"/>
</dbReference>
<dbReference type="InterPro" id="IPR001810">
    <property type="entry name" value="F-box_dom"/>
</dbReference>
<comment type="caution">
    <text evidence="4">The sequence shown here is derived from an EMBL/GenBank/DDBJ whole genome shotgun (WGS) entry which is preliminary data.</text>
</comment>
<sequence length="1103" mass="118388">MSAALPSFDDGPVPLGQIRDEARKLLVDALDSRRGKKVLVLDPRISGFLGLLAEVPLLKEHGVEQLLHLGTAPLGDLGVRNVVYLARCRIENAQLIARQVKAANQQQPGLEFAVFWLPRRTIACERVLQEEGVYGDVAAGELPVDFIPFDGDVLSLELDTAFRELSAEGDQGSLYYVARALARLQAAFGAIPRLKGRGPGASAVRGMLARMRREQGAPAPAVGGCFDEAVLLDRSLDCVTPMCTQLTYEGLVDETLRIRNGAVTLDSPAGGKQRIVLNSADRVFRELRDLSFAAVGPCLGERAKAIQADYKDSKAGERSLAELRDFAAALKALPHIQRHIGLAEAVNKIIAAPNFRARVRVEQALLDGHGLDASAEAIEEMMAAEEDIFVVLRLMCLLSLTQGGVPKKHQDALRRELLHTYGHEYLITLSLLQAAGLLKRQESGKPAFPALKRAFRLLVDGVDDRAPADIAFAFSGYAPLLVRLLEAAVRGPGWGVPEDVLRQLPGPGFEVVQAADEAGLPVERPAPPRPPPTGKRRVVLVVVIGGITFAEINAIRFLGGRPEVNCDFVVATTKLISGTSLLDDGGGSVRLAADATGKACATDDEGRDDLLDAAAAEHARARAEAAAAAEAAGPQVCDSWEWMVEGVLREVLSSLDFPALKRFRLTCARWRAVADRNLQTLRPSKASVHTVIEQFPSITSIDLSGCLSVRNRNLMVLARSKLRLASLTIGNTTTNVLGKPRITNQALASIAEMTGLTSLSLCDCSALTNNGMLVLTALQGLRSLAVNRCPRIGDKGLLIVQRLSHLTALNCYGCVKVTDATMGVLAGVSTLRSLNTGFTKVTDAGVAALARLPHLAALALYAETVTNAALRAAAALPALTSISLSNCYEVTGDGVVALAHAVPGLRRLALLNCELSDDHMIALASLLPNLHTLQVQGTVFADRGVRALTGLRSLRCLALEVYQNAAMDGLVCLSVITQVTQLQVQCTQLNLDLLAAISRLPHLADLNLAQFDQTATQRGQSGLSWSMLNVLVSMRSLTALDLSYMAINEDQVRRLVELLPRLERLCLYACPVAPAFLEAIMAAWPRLEATTQRRPSMPLRLSG</sequence>
<dbReference type="Proteomes" id="UP001445335">
    <property type="component" value="Unassembled WGS sequence"/>
</dbReference>
<dbReference type="GO" id="GO:0005930">
    <property type="term" value="C:axoneme"/>
    <property type="evidence" value="ECO:0007669"/>
    <property type="project" value="UniProtKB-SubCell"/>
</dbReference>
<feature type="domain" description="F-box" evidence="3">
    <location>
        <begin position="647"/>
        <end position="676"/>
    </location>
</feature>
<dbReference type="Gene3D" id="3.80.10.10">
    <property type="entry name" value="Ribonuclease Inhibitor"/>
    <property type="match status" value="2"/>
</dbReference>
<dbReference type="Gene3D" id="3.90.830.10">
    <property type="entry name" value="Syntaxin Binding Protein 1, Chain A, domain 2"/>
    <property type="match status" value="1"/>
</dbReference>
<dbReference type="InterPro" id="IPR043127">
    <property type="entry name" value="Sec-1-like_dom3a"/>
</dbReference>
<dbReference type="PANTHER" id="PTHR11679">
    <property type="entry name" value="VESICLE PROTEIN SORTING-ASSOCIATED"/>
    <property type="match status" value="1"/>
</dbReference>
<dbReference type="Pfam" id="PF00995">
    <property type="entry name" value="Sec1"/>
    <property type="match status" value="1"/>
</dbReference>
<dbReference type="InterPro" id="IPR043154">
    <property type="entry name" value="Sec-1-like_dom1"/>
</dbReference>
<protein>
    <recommendedName>
        <fullName evidence="3">F-box domain-containing protein</fullName>
    </recommendedName>
</protein>
<evidence type="ECO:0000313" key="4">
    <source>
        <dbReference type="EMBL" id="KAK9844079.1"/>
    </source>
</evidence>
<keyword evidence="5" id="KW-1185">Reference proteome</keyword>
<dbReference type="EMBL" id="JALJOU010000004">
    <property type="protein sequence ID" value="KAK9844079.1"/>
    <property type="molecule type" value="Genomic_DNA"/>
</dbReference>
<gene>
    <name evidence="4" type="ORF">WJX81_004070</name>
</gene>
<comment type="subcellular location">
    <subcellularLocation>
        <location evidence="1">Cytoplasm</location>
        <location evidence="1">Cytoskeleton</location>
        <location evidence="1">Cilium axoneme</location>
    </subcellularLocation>
</comment>
<dbReference type="InterPro" id="IPR036045">
    <property type="entry name" value="Sec1-like_sf"/>
</dbReference>